<evidence type="ECO:0000256" key="6">
    <source>
        <dbReference type="ARBA" id="ARBA00022729"/>
    </source>
</evidence>
<feature type="domain" description="Porin" evidence="11">
    <location>
        <begin position="17"/>
        <end position="354"/>
    </location>
</feature>
<keyword evidence="7" id="KW-0406">Ion transport</keyword>
<dbReference type="InterPro" id="IPR033900">
    <property type="entry name" value="Gram_neg_porin_domain"/>
</dbReference>
<accession>A0A1J5R9H3</accession>
<dbReference type="PANTHER" id="PTHR34501">
    <property type="entry name" value="PROTEIN YDDL-RELATED"/>
    <property type="match status" value="1"/>
</dbReference>
<protein>
    <submittedName>
        <fullName evidence="12">Outer membrane porin protein</fullName>
    </submittedName>
</protein>
<dbReference type="Pfam" id="PF13609">
    <property type="entry name" value="Porin_4"/>
    <property type="match status" value="1"/>
</dbReference>
<name>A0A1J5R9H3_9ZZZZ</name>
<keyword evidence="8" id="KW-0626">Porin</keyword>
<evidence type="ECO:0000256" key="5">
    <source>
        <dbReference type="ARBA" id="ARBA00022692"/>
    </source>
</evidence>
<gene>
    <name evidence="12" type="ORF">GALL_256030</name>
</gene>
<dbReference type="GO" id="GO:0046930">
    <property type="term" value="C:pore complex"/>
    <property type="evidence" value="ECO:0007669"/>
    <property type="project" value="UniProtKB-KW"/>
</dbReference>
<evidence type="ECO:0000256" key="4">
    <source>
        <dbReference type="ARBA" id="ARBA00022452"/>
    </source>
</evidence>
<dbReference type="Gene3D" id="2.40.160.10">
    <property type="entry name" value="Porin"/>
    <property type="match status" value="1"/>
</dbReference>
<evidence type="ECO:0000256" key="7">
    <source>
        <dbReference type="ARBA" id="ARBA00023065"/>
    </source>
</evidence>
<comment type="subcellular location">
    <subcellularLocation>
        <location evidence="1">Membrane</location>
        <topology evidence="1">Multi-pass membrane protein</topology>
    </subcellularLocation>
</comment>
<comment type="caution">
    <text evidence="12">The sequence shown here is derived from an EMBL/GenBank/DDBJ whole genome shotgun (WGS) entry which is preliminary data.</text>
</comment>
<keyword evidence="6" id="KW-0732">Signal</keyword>
<evidence type="ECO:0000256" key="1">
    <source>
        <dbReference type="ARBA" id="ARBA00004141"/>
    </source>
</evidence>
<dbReference type="AlphaFoldDB" id="A0A1J5R9H3"/>
<keyword evidence="10" id="KW-0998">Cell outer membrane</keyword>
<evidence type="ECO:0000256" key="3">
    <source>
        <dbReference type="ARBA" id="ARBA00022448"/>
    </source>
</evidence>
<keyword evidence="3" id="KW-0813">Transport</keyword>
<evidence type="ECO:0000256" key="2">
    <source>
        <dbReference type="ARBA" id="ARBA00011233"/>
    </source>
</evidence>
<dbReference type="CDD" id="cd00342">
    <property type="entry name" value="gram_neg_porins"/>
    <property type="match status" value="1"/>
</dbReference>
<evidence type="ECO:0000313" key="12">
    <source>
        <dbReference type="EMBL" id="OIQ92457.1"/>
    </source>
</evidence>
<comment type="subunit">
    <text evidence="2">Homotrimer.</text>
</comment>
<reference evidence="12" key="1">
    <citation type="submission" date="2016-10" db="EMBL/GenBank/DDBJ databases">
        <title>Sequence of Gallionella enrichment culture.</title>
        <authorList>
            <person name="Poehlein A."/>
            <person name="Muehling M."/>
            <person name="Daniel R."/>
        </authorList>
    </citation>
    <scope>NUCLEOTIDE SEQUENCE</scope>
</reference>
<dbReference type="InterPro" id="IPR050298">
    <property type="entry name" value="Gram-neg_bact_OMP"/>
</dbReference>
<dbReference type="EMBL" id="MLJW01000231">
    <property type="protein sequence ID" value="OIQ92457.1"/>
    <property type="molecule type" value="Genomic_DNA"/>
</dbReference>
<dbReference type="InterPro" id="IPR023614">
    <property type="entry name" value="Porin_dom_sf"/>
</dbReference>
<organism evidence="12">
    <name type="scientific">mine drainage metagenome</name>
    <dbReference type="NCBI Taxonomy" id="410659"/>
    <lineage>
        <taxon>unclassified sequences</taxon>
        <taxon>metagenomes</taxon>
        <taxon>ecological metagenomes</taxon>
    </lineage>
</organism>
<sequence length="388" mass="39421">MKLDTRKAALALSIGCAIWAPAHAADSATLYGLIDLGVEHLSFDHSSATRLGSGVQSVSRLGLQGQEDLGGGMSVFFQMETGFCANGTDSGSGIYTGASQGGEKTATGYCSGGSFMGRRSVVGLRGSLGTLTLGKQSTPFFGAALAADPFGTGLNGSLNNVDRGASIYTRTSQTVNVTSPVWDGVQLSAAYFFGGQPGSTANGAGGNIGITYTAGALQAGATYLTQNYSGDSSTTSLGLDATGRALTAGSSGYFKNKLWNAYAKYDFGPASVVGYYADEKYGEGAAVTGSAPELRVWMVGTTVPLGAGTVLASVVGRDDPNLAGSSVRQYGVGYQYALSRQTDLYTSYAHIANGASVDQYVGDSTAGGQGPVGGASSSGFAMGIRHQF</sequence>
<proteinExistence type="predicted"/>
<evidence type="ECO:0000256" key="9">
    <source>
        <dbReference type="ARBA" id="ARBA00023136"/>
    </source>
</evidence>
<keyword evidence="9" id="KW-0472">Membrane</keyword>
<dbReference type="SUPFAM" id="SSF56935">
    <property type="entry name" value="Porins"/>
    <property type="match status" value="1"/>
</dbReference>
<evidence type="ECO:0000256" key="8">
    <source>
        <dbReference type="ARBA" id="ARBA00023114"/>
    </source>
</evidence>
<evidence type="ECO:0000259" key="11">
    <source>
        <dbReference type="Pfam" id="PF13609"/>
    </source>
</evidence>
<keyword evidence="5" id="KW-0812">Transmembrane</keyword>
<dbReference type="GO" id="GO:0006811">
    <property type="term" value="P:monoatomic ion transport"/>
    <property type="evidence" value="ECO:0007669"/>
    <property type="project" value="UniProtKB-KW"/>
</dbReference>
<dbReference type="GO" id="GO:0015288">
    <property type="term" value="F:porin activity"/>
    <property type="evidence" value="ECO:0007669"/>
    <property type="project" value="UniProtKB-KW"/>
</dbReference>
<dbReference type="PANTHER" id="PTHR34501:SF9">
    <property type="entry name" value="MAJOR OUTER MEMBRANE PROTEIN P.IA"/>
    <property type="match status" value="1"/>
</dbReference>
<keyword evidence="4" id="KW-1134">Transmembrane beta strand</keyword>
<evidence type="ECO:0000256" key="10">
    <source>
        <dbReference type="ARBA" id="ARBA00023237"/>
    </source>
</evidence>